<feature type="compositionally biased region" description="Low complexity" evidence="1">
    <location>
        <begin position="792"/>
        <end position="816"/>
    </location>
</feature>
<feature type="domain" description="STIL coiled coil region" evidence="3">
    <location>
        <begin position="819"/>
        <end position="847"/>
    </location>
</feature>
<evidence type="ECO:0000256" key="1">
    <source>
        <dbReference type="SAM" id="MobiDB-lite"/>
    </source>
</evidence>
<feature type="compositionally biased region" description="Polar residues" evidence="1">
    <location>
        <begin position="645"/>
        <end position="663"/>
    </location>
</feature>
<dbReference type="InterPro" id="IPR058559">
    <property type="entry name" value="PRM_STIL"/>
</dbReference>
<feature type="region of interest" description="Disordered" evidence="1">
    <location>
        <begin position="482"/>
        <end position="816"/>
    </location>
</feature>
<dbReference type="Proteomes" id="UP000694865">
    <property type="component" value="Unplaced"/>
</dbReference>
<feature type="region of interest" description="Disordered" evidence="1">
    <location>
        <begin position="979"/>
        <end position="1046"/>
    </location>
</feature>
<evidence type="ECO:0000259" key="3">
    <source>
        <dbReference type="Pfam" id="PF25775"/>
    </source>
</evidence>
<name>A0ABM0MWC6_SACKO</name>
<feature type="region of interest" description="Disordered" evidence="1">
    <location>
        <begin position="848"/>
        <end position="878"/>
    </location>
</feature>
<feature type="region of interest" description="Disordered" evidence="1">
    <location>
        <begin position="410"/>
        <end position="439"/>
    </location>
</feature>
<keyword evidence="4" id="KW-1185">Reference proteome</keyword>
<dbReference type="GeneID" id="100368156"/>
<evidence type="ECO:0000259" key="2">
    <source>
        <dbReference type="Pfam" id="PF15253"/>
    </source>
</evidence>
<dbReference type="Pfam" id="PF26399">
    <property type="entry name" value="PRM_STIL"/>
    <property type="match status" value="1"/>
</dbReference>
<dbReference type="InterPro" id="IPR057731">
    <property type="entry name" value="STIL_N"/>
</dbReference>
<evidence type="ECO:0000313" key="4">
    <source>
        <dbReference type="Proteomes" id="UP000694865"/>
    </source>
</evidence>
<accession>A0ABM0MWC6</accession>
<feature type="compositionally biased region" description="Polar residues" evidence="1">
    <location>
        <begin position="483"/>
        <end position="500"/>
    </location>
</feature>
<dbReference type="InterPro" id="IPR057655">
    <property type="entry name" value="STIL_CC"/>
</dbReference>
<feature type="compositionally biased region" description="Polar residues" evidence="1">
    <location>
        <begin position="770"/>
        <end position="786"/>
    </location>
</feature>
<reference evidence="5" key="1">
    <citation type="submission" date="2025-08" db="UniProtKB">
        <authorList>
            <consortium name="RefSeq"/>
        </authorList>
    </citation>
    <scope>IDENTIFICATION</scope>
    <source>
        <tissue evidence="5">Testes</tissue>
    </source>
</reference>
<feature type="compositionally biased region" description="Low complexity" evidence="1">
    <location>
        <begin position="571"/>
        <end position="598"/>
    </location>
</feature>
<organism evidence="4 5">
    <name type="scientific">Saccoglossus kowalevskii</name>
    <name type="common">Acorn worm</name>
    <dbReference type="NCBI Taxonomy" id="10224"/>
    <lineage>
        <taxon>Eukaryota</taxon>
        <taxon>Metazoa</taxon>
        <taxon>Hemichordata</taxon>
        <taxon>Enteropneusta</taxon>
        <taxon>Harrimaniidae</taxon>
        <taxon>Saccoglossus</taxon>
    </lineage>
</organism>
<dbReference type="Pfam" id="PF25775">
    <property type="entry name" value="CC_STIL"/>
    <property type="match status" value="1"/>
</dbReference>
<feature type="compositionally biased region" description="Low complexity" evidence="1">
    <location>
        <begin position="854"/>
        <end position="872"/>
    </location>
</feature>
<dbReference type="PANTHER" id="PTHR15128:SF0">
    <property type="entry name" value="SCL-INTERRUPTING LOCUS PROTEIN"/>
    <property type="match status" value="1"/>
</dbReference>
<sequence length="1343" mass="148875">MSLAVSLNRLPSYVKESAYFQQPQQDKTTNRPSPLSGVVPLKFPATRNILWNRSQTGPACILHPTQKKEISFHILEKTLQLAHRHAKQASKQPYNCFLIASVNIDSGDGITVTVDRFDPGRDLPGRPCRVPTAQLPGDHLIPLGVTITPQENQSPSTEQFIASFKLLHHQCTSKDSIDVNRLLSLRAQCCCYDNDEDVTFNLHITGVSASTEFEAVPINPIPVIPTALARNLSGPLSLSDVQGTPKSGYLTMDQTRKLLLLLESDPKVQNLPLVGIWVSGIACIQNPFVWASCLRYMFNSAIQERVCSGSQGFLLVLYSPTHVNPEFYECIAKQDKLNFQLFTCEENLHTFKHGEQSSRPPTQLELLPATTGAYKDVFMEAVKQTPQIESSPALPPEIQLQRMFPGNANNSMEEEKEANSSIPRPSPSPHPLGSKTPSIEHSVPELSLIFDESFLEHVPVLDNSHSTPAKEVFNSKSKIDISAQENGPYQSNRVNKSSGGPVNPSPKLMERSNRPGPLRPLNMDLNQSHQGPPSPAVLSPQPMMNRGVPPRAMMSPRPRMNNQYQGPKPCQQQQQQQQQHQQAMNRQHPPNYQQQHNQGPVYHQPPQNNYGPPAPQQGGNFNNGPPSQVHGGYRPPVNGRPRMNAPTTNPNNGNKQCYNNRAPTNPPMQRPLLRPSSNVQTINNPRSFTPINNTHTNQLPTQPNYQHINTRTQGHYGNISPPQRLQSSPPDSRVSPPQSKISPPRGRPPTPTVLSNGEVRMPPNQYPYKMQQQHSEQYSPPRQQQPMFVGGPNKNNSPPNNSTPIRRNSYSSDSSTLSPDAYQLLMEQDKQLKLLQAQIQLLLQAQTNNGNRGSSVSSSTTMTPPATPASSTCLPNSFNTAPAFRQSLGRKMDMATSPMNFQQHNRMRAMSTNTGASLLMSPAASHFSSDVSQSQVSSTSTRMSSRMFDMSGTFALQSMQEQTDSMVSPIVAVDLQSFADSSPPQRHPDSESSCMNSSNIQHDERIQSPVFGESVSMHMRQQKKAEQQQQQQQQHHKILKEEPVEENENSLLIKDEKKFYEQVLGQVNQFLQKSTDSSGSQNNSVCSSDKTLEESKSYTGDSYCNSTIQTPTKSDLTKLGSSFDDSDILPTKGSSEYSRCDSFTSDYFPHINYTSLADFTMDGGDLSFEANAIAMKYLSDKQLSKLSHHMGEQRHKVSEEKLLQTVLTKAASDKSMFGSSVTDSSSGVNMSLATRKYLEKYGLLDKSGGSSSCSTIEEVSLCQRCGEEVKDSPQHRRTCYSPPSRDTSCKTPEVSCLECQSTSTNRVLSFSQVSQESKKTTKSDCSTGNILDLKKLRDMPKLL</sequence>
<protein>
    <submittedName>
        <fullName evidence="5">SCL-interrupting locus protein-like</fullName>
    </submittedName>
</protein>
<feature type="region of interest" description="Disordered" evidence="1">
    <location>
        <begin position="925"/>
        <end position="944"/>
    </location>
</feature>
<dbReference type="InterPro" id="IPR026123">
    <property type="entry name" value="STIL"/>
</dbReference>
<dbReference type="RefSeq" id="XP_006824317.1">
    <property type="nucleotide sequence ID" value="XM_006824254.1"/>
</dbReference>
<dbReference type="PANTHER" id="PTHR15128">
    <property type="entry name" value="TAL1 SCL INTERRUPTING LOCUS"/>
    <property type="match status" value="1"/>
</dbReference>
<gene>
    <name evidence="5" type="primary">LOC100368156</name>
</gene>
<feature type="compositionally biased region" description="Polar residues" evidence="1">
    <location>
        <begin position="675"/>
        <end position="741"/>
    </location>
</feature>
<dbReference type="Pfam" id="PF15253">
    <property type="entry name" value="STIL_N"/>
    <property type="match status" value="1"/>
</dbReference>
<proteinExistence type="predicted"/>
<feature type="domain" description="STIL N-terminal" evidence="2">
    <location>
        <begin position="50"/>
        <end position="385"/>
    </location>
</feature>
<evidence type="ECO:0000313" key="5">
    <source>
        <dbReference type="RefSeq" id="XP_006824317.1"/>
    </source>
</evidence>
<feature type="compositionally biased region" description="Polar residues" evidence="1">
    <location>
        <begin position="617"/>
        <end position="626"/>
    </location>
</feature>
<feature type="compositionally biased region" description="Low complexity" evidence="1">
    <location>
        <begin position="927"/>
        <end position="944"/>
    </location>
</feature>
<feature type="compositionally biased region" description="Low complexity" evidence="1">
    <location>
        <begin position="549"/>
        <end position="560"/>
    </location>
</feature>
<feature type="compositionally biased region" description="Polar residues" evidence="1">
    <location>
        <begin position="991"/>
        <end position="1000"/>
    </location>
</feature>